<proteinExistence type="predicted"/>
<name>A0A0A9DKX3_ARUDO</name>
<protein>
    <submittedName>
        <fullName evidence="1">Uncharacterized protein</fullName>
    </submittedName>
</protein>
<evidence type="ECO:0000313" key="1">
    <source>
        <dbReference type="EMBL" id="JAD84417.1"/>
    </source>
</evidence>
<dbReference type="AlphaFoldDB" id="A0A0A9DKX3"/>
<reference evidence="1" key="2">
    <citation type="journal article" date="2015" name="Data Brief">
        <title>Shoot transcriptome of the giant reed, Arundo donax.</title>
        <authorList>
            <person name="Barrero R.A."/>
            <person name="Guerrero F.D."/>
            <person name="Moolhuijzen P."/>
            <person name="Goolsby J.A."/>
            <person name="Tidwell J."/>
            <person name="Bellgard S.E."/>
            <person name="Bellgard M.I."/>
        </authorList>
    </citation>
    <scope>NUCLEOTIDE SEQUENCE</scope>
    <source>
        <tissue evidence="1">Shoot tissue taken approximately 20 cm above the soil surface</tissue>
    </source>
</reference>
<organism evidence="1">
    <name type="scientific">Arundo donax</name>
    <name type="common">Giant reed</name>
    <name type="synonym">Donax arundinaceus</name>
    <dbReference type="NCBI Taxonomy" id="35708"/>
    <lineage>
        <taxon>Eukaryota</taxon>
        <taxon>Viridiplantae</taxon>
        <taxon>Streptophyta</taxon>
        <taxon>Embryophyta</taxon>
        <taxon>Tracheophyta</taxon>
        <taxon>Spermatophyta</taxon>
        <taxon>Magnoliopsida</taxon>
        <taxon>Liliopsida</taxon>
        <taxon>Poales</taxon>
        <taxon>Poaceae</taxon>
        <taxon>PACMAD clade</taxon>
        <taxon>Arundinoideae</taxon>
        <taxon>Arundineae</taxon>
        <taxon>Arundo</taxon>
    </lineage>
</organism>
<sequence>MHLIPELNKDKSRQEFCCSSIKLEGDSIAVLEPFTDLLRNNSKNLCLSFALAFLSPNEPCTRCKGRPLLATLSFWLTTDFLIGSIEEDRPKTGLTGLLVQSLAVFTVPFCSRLRT</sequence>
<accession>A0A0A9DKX3</accession>
<dbReference type="EMBL" id="GBRH01213478">
    <property type="protein sequence ID" value="JAD84417.1"/>
    <property type="molecule type" value="Transcribed_RNA"/>
</dbReference>
<reference evidence="1" key="1">
    <citation type="submission" date="2014-09" db="EMBL/GenBank/DDBJ databases">
        <authorList>
            <person name="Magalhaes I.L.F."/>
            <person name="Oliveira U."/>
            <person name="Santos F.R."/>
            <person name="Vidigal T.H.D.A."/>
            <person name="Brescovit A.D."/>
            <person name="Santos A.J."/>
        </authorList>
    </citation>
    <scope>NUCLEOTIDE SEQUENCE</scope>
    <source>
        <tissue evidence="1">Shoot tissue taken approximately 20 cm above the soil surface</tissue>
    </source>
</reference>